<dbReference type="GO" id="GO:0008237">
    <property type="term" value="F:metallopeptidase activity"/>
    <property type="evidence" value="ECO:0007669"/>
    <property type="project" value="UniProtKB-KW"/>
</dbReference>
<feature type="transmembrane region" description="Helical" evidence="1">
    <location>
        <begin position="70"/>
        <end position="92"/>
    </location>
</feature>
<keyword evidence="1" id="KW-0472">Membrane</keyword>
<keyword evidence="1" id="KW-1133">Transmembrane helix</keyword>
<feature type="domain" description="CAAX prenyl protease 2/Lysostaphin resistance protein A-like" evidence="2">
    <location>
        <begin position="158"/>
        <end position="249"/>
    </location>
</feature>
<keyword evidence="3" id="KW-0378">Hydrolase</keyword>
<feature type="transmembrane region" description="Helical" evidence="1">
    <location>
        <begin position="156"/>
        <end position="176"/>
    </location>
</feature>
<name>A0ABT6BB24_9GAMM</name>
<keyword evidence="1" id="KW-0812">Transmembrane</keyword>
<evidence type="ECO:0000256" key="1">
    <source>
        <dbReference type="SAM" id="Phobius"/>
    </source>
</evidence>
<feature type="transmembrane region" description="Helical" evidence="1">
    <location>
        <begin position="113"/>
        <end position="136"/>
    </location>
</feature>
<dbReference type="InterPro" id="IPR003675">
    <property type="entry name" value="Rce1/LyrA-like_dom"/>
</dbReference>
<dbReference type="PANTHER" id="PTHR43592">
    <property type="entry name" value="CAAX AMINO TERMINAL PROTEASE"/>
    <property type="match status" value="1"/>
</dbReference>
<feature type="transmembrane region" description="Helical" evidence="1">
    <location>
        <begin position="30"/>
        <end position="50"/>
    </location>
</feature>
<evidence type="ECO:0000259" key="2">
    <source>
        <dbReference type="Pfam" id="PF02517"/>
    </source>
</evidence>
<keyword evidence="3" id="KW-0645">Protease</keyword>
<protein>
    <submittedName>
        <fullName evidence="3">CPBP family intramembrane metalloprotease</fullName>
    </submittedName>
</protein>
<dbReference type="EMBL" id="JARJJS010000002">
    <property type="protein sequence ID" value="MDF4025336.1"/>
    <property type="molecule type" value="Genomic_DNA"/>
</dbReference>
<feature type="transmembrane region" description="Helical" evidence="1">
    <location>
        <begin position="211"/>
        <end position="229"/>
    </location>
</feature>
<accession>A0ABT6BB24</accession>
<dbReference type="Pfam" id="PF02517">
    <property type="entry name" value="Rce1-like"/>
    <property type="match status" value="1"/>
</dbReference>
<evidence type="ECO:0000313" key="3">
    <source>
        <dbReference type="EMBL" id="MDF4025336.1"/>
    </source>
</evidence>
<sequence length="257" mass="27027">MPHDSVPLSGPVDAAVPAVPARAPGLVETILCIAGYFALQFGFGGLFGGLSQWLSRTFPQHVPDQPDRLIVVVILALLSSAAVTITLMVRRWGARATDGGVLGLGFTPPDGRYVAIATGLGFAAPIVGGLLTQWLAHGHDVSQAVADIADKAHVGMRIALLPAAVLVGPLVEEVLFRGALLATLRARLGDSGAIAISAAVFGLVHLPDLDWLWYAVPDLALVGLFCAWLRVRSRSLWPAFVAHAVNNALATVGWFIR</sequence>
<comment type="caution">
    <text evidence="3">The sequence shown here is derived from an EMBL/GenBank/DDBJ whole genome shotgun (WGS) entry which is preliminary data.</text>
</comment>
<dbReference type="RefSeq" id="WP_320549839.1">
    <property type="nucleotide sequence ID" value="NZ_JAQLOK010000001.1"/>
</dbReference>
<keyword evidence="3" id="KW-0482">Metalloprotease</keyword>
<evidence type="ECO:0000313" key="4">
    <source>
        <dbReference type="Proteomes" id="UP001528850"/>
    </source>
</evidence>
<proteinExistence type="predicted"/>
<dbReference type="PANTHER" id="PTHR43592:SF15">
    <property type="entry name" value="CAAX AMINO TERMINAL PROTEASE FAMILY PROTEIN"/>
    <property type="match status" value="1"/>
</dbReference>
<keyword evidence="4" id="KW-1185">Reference proteome</keyword>
<gene>
    <name evidence="3" type="ORF">P3W24_10210</name>
</gene>
<reference evidence="3 4" key="1">
    <citation type="journal article" date="2024" name="Curr. Microbiol.">
        <title>Luteibacter sahnii sp. nov., A Novel Yellow-Colored Xanthomonadin Pigment Producing Probiotic Bacterium from Healthy Rice Seed Microbiome.</title>
        <authorList>
            <person name="Jaiswal G."/>
            <person name="Rana R."/>
            <person name="Nayak P.K."/>
            <person name="Chouhan R."/>
            <person name="Gandhi S.G."/>
            <person name="Patel H.K."/>
            <person name="Patil P.B."/>
        </authorList>
    </citation>
    <scope>NUCLEOTIDE SEQUENCE [LARGE SCALE GENOMIC DNA]</scope>
    <source>
        <strain evidence="3 4">PPL201</strain>
    </source>
</reference>
<organism evidence="3 4">
    <name type="scientific">Luteibacter sahnii</name>
    <dbReference type="NCBI Taxonomy" id="3021977"/>
    <lineage>
        <taxon>Bacteria</taxon>
        <taxon>Pseudomonadati</taxon>
        <taxon>Pseudomonadota</taxon>
        <taxon>Gammaproteobacteria</taxon>
        <taxon>Lysobacterales</taxon>
        <taxon>Rhodanobacteraceae</taxon>
        <taxon>Luteibacter</taxon>
    </lineage>
</organism>
<dbReference type="Proteomes" id="UP001528850">
    <property type="component" value="Unassembled WGS sequence"/>
</dbReference>
<feature type="transmembrane region" description="Helical" evidence="1">
    <location>
        <begin position="236"/>
        <end position="256"/>
    </location>
</feature>